<dbReference type="InterPro" id="IPR053151">
    <property type="entry name" value="RNase_H-like"/>
</dbReference>
<accession>A0ABR2QG24</accession>
<dbReference type="CDD" id="cd06222">
    <property type="entry name" value="RNase_H_like"/>
    <property type="match status" value="1"/>
</dbReference>
<dbReference type="InterPro" id="IPR012337">
    <property type="entry name" value="RNaseH-like_sf"/>
</dbReference>
<dbReference type="Proteomes" id="UP001396334">
    <property type="component" value="Unassembled WGS sequence"/>
</dbReference>
<dbReference type="PANTHER" id="PTHR47723">
    <property type="entry name" value="OS05G0353850 PROTEIN"/>
    <property type="match status" value="1"/>
</dbReference>
<feature type="domain" description="RNase H type-1" evidence="1">
    <location>
        <begin position="12"/>
        <end position="110"/>
    </location>
</feature>
<keyword evidence="3" id="KW-1185">Reference proteome</keyword>
<dbReference type="SUPFAM" id="SSF53098">
    <property type="entry name" value="Ribonuclease H-like"/>
    <property type="match status" value="1"/>
</dbReference>
<proteinExistence type="predicted"/>
<dbReference type="EMBL" id="JBBPBN010000040">
    <property type="protein sequence ID" value="KAK8999642.1"/>
    <property type="molecule type" value="Genomic_DNA"/>
</dbReference>
<comment type="caution">
    <text evidence="2">The sequence shown here is derived from an EMBL/GenBank/DDBJ whole genome shotgun (WGS) entry which is preliminary data.</text>
</comment>
<dbReference type="InterPro" id="IPR002156">
    <property type="entry name" value="RNaseH_domain"/>
</dbReference>
<dbReference type="Pfam" id="PF13456">
    <property type="entry name" value="RVT_3"/>
    <property type="match status" value="1"/>
</dbReference>
<sequence>MVRQKVLFEMLMENGLWVFISILISHTLSMRNCMWGIIEGLRIVWSYGLERIQCQIDCAEAFKLISSKNSHNSPIRLVREITSMASKVWVADFIHIHCETNYVADSIAKMPPNLDSFTSSDCFAEHC</sequence>
<protein>
    <recommendedName>
        <fullName evidence="1">RNase H type-1 domain-containing protein</fullName>
    </recommendedName>
</protein>
<evidence type="ECO:0000313" key="2">
    <source>
        <dbReference type="EMBL" id="KAK8999642.1"/>
    </source>
</evidence>
<dbReference type="Gene3D" id="3.30.420.10">
    <property type="entry name" value="Ribonuclease H-like superfamily/Ribonuclease H"/>
    <property type="match status" value="1"/>
</dbReference>
<dbReference type="InterPro" id="IPR036397">
    <property type="entry name" value="RNaseH_sf"/>
</dbReference>
<name>A0ABR2QG24_9ROSI</name>
<dbReference type="InterPro" id="IPR044730">
    <property type="entry name" value="RNase_H-like_dom_plant"/>
</dbReference>
<organism evidence="2 3">
    <name type="scientific">Hibiscus sabdariffa</name>
    <name type="common">roselle</name>
    <dbReference type="NCBI Taxonomy" id="183260"/>
    <lineage>
        <taxon>Eukaryota</taxon>
        <taxon>Viridiplantae</taxon>
        <taxon>Streptophyta</taxon>
        <taxon>Embryophyta</taxon>
        <taxon>Tracheophyta</taxon>
        <taxon>Spermatophyta</taxon>
        <taxon>Magnoliopsida</taxon>
        <taxon>eudicotyledons</taxon>
        <taxon>Gunneridae</taxon>
        <taxon>Pentapetalae</taxon>
        <taxon>rosids</taxon>
        <taxon>malvids</taxon>
        <taxon>Malvales</taxon>
        <taxon>Malvaceae</taxon>
        <taxon>Malvoideae</taxon>
        <taxon>Hibiscus</taxon>
    </lineage>
</organism>
<evidence type="ECO:0000259" key="1">
    <source>
        <dbReference type="Pfam" id="PF13456"/>
    </source>
</evidence>
<reference evidence="2 3" key="1">
    <citation type="journal article" date="2024" name="G3 (Bethesda)">
        <title>Genome assembly of Hibiscus sabdariffa L. provides insights into metabolisms of medicinal natural products.</title>
        <authorList>
            <person name="Kim T."/>
        </authorList>
    </citation>
    <scope>NUCLEOTIDE SEQUENCE [LARGE SCALE GENOMIC DNA]</scope>
    <source>
        <strain evidence="2">TK-2024</strain>
        <tissue evidence="2">Old leaves</tissue>
    </source>
</reference>
<evidence type="ECO:0000313" key="3">
    <source>
        <dbReference type="Proteomes" id="UP001396334"/>
    </source>
</evidence>
<gene>
    <name evidence="2" type="ORF">V6N11_070801</name>
</gene>
<dbReference type="PANTHER" id="PTHR47723:SF19">
    <property type="entry name" value="POLYNUCLEOTIDYL TRANSFERASE, RIBONUCLEASE H-LIKE SUPERFAMILY PROTEIN"/>
    <property type="match status" value="1"/>
</dbReference>